<keyword evidence="1" id="KW-0812">Transmembrane</keyword>
<sequence length="784" mass="91027">MANTIDNVNSTLEVIEHFYKNYNLGDVSKIPKITNIIDANLRQIKSSLAGSISVGDKRHLAAMAGKMERYKVLIGQLGKSIAGSSLARRPLVEWRDLATAFKTHYLMDRLMQFEEQDSGWALSKIISLTVNVNSVTLLHASSFIELPKEIKAKKAVINVKNNDEACFGWALSSALFPPARDSDRVSSYPYYAQILNFDGISFPMSLDQLPKFLKQNPNLSINIYGLIRKTKSDYATVPIYLTDEKKANHVNVLMIQQNYEIEKDIESNDTVLNNDEVDESVRFHFCWIKDLSRLVRSQLTKNCRKLHICDRCLHYFNSIDKLRVHELDCKLVNKCKINMPKPGSRVYFKNHEFKQTSPFIVYCDLECLVKDFQDDETQNTVKYKQHDVCSIAYYLHCTFDNSLSRFRLQRGEQCINWFTRELEEISNNLQEYFINPVQMEPLSDLQMLGYNASTHCHICEEPFLETHVKVRDHCHFTGRFRGSAHQSCNLRYKVPHMIPVFFHNFSGYDSHFIIKDIAQAIPGKVTLLPKNKERYISFTKKMENADVEFRFVDSYRFMSESLDNLASYLKFDDFKILRSTLSHLNDEQLKLLTKKGVYPYEYMCSWDKFMEKDLPEKTKFYSKLKQSHISDQEYSHARNVWRKFDIQNLGQYSDLYLMSDVLLLADVFTNFREKCITTHKLDPAFFFTAPGYTWQCMLNYTKVKLELLTDVDMMLRTARKPLVTASSCSTGSATCLKRLLSMLYRFIVYLACSSLIHLSTYCLVATSLPQYGSITLRILLFCIL</sequence>
<proteinExistence type="predicted"/>
<dbReference type="Proteomes" id="UP000327044">
    <property type="component" value="Unassembled WGS sequence"/>
</dbReference>
<dbReference type="GO" id="GO:0003676">
    <property type="term" value="F:nucleic acid binding"/>
    <property type="evidence" value="ECO:0007669"/>
    <property type="project" value="InterPro"/>
</dbReference>
<name>A0A5N4B6J4_PHOPY</name>
<dbReference type="InterPro" id="IPR044925">
    <property type="entry name" value="His-Me_finger_sf"/>
</dbReference>
<dbReference type="PANTHER" id="PTHR31511">
    <property type="entry name" value="PROTEIN CBG23764"/>
    <property type="match status" value="1"/>
</dbReference>
<accession>A0A5N4B6J4</accession>
<evidence type="ECO:0000313" key="3">
    <source>
        <dbReference type="Proteomes" id="UP000327044"/>
    </source>
</evidence>
<keyword evidence="1" id="KW-0472">Membrane</keyword>
<dbReference type="Pfam" id="PF02945">
    <property type="entry name" value="Endonuclease_7"/>
    <property type="match status" value="1"/>
</dbReference>
<dbReference type="InterPro" id="IPR004211">
    <property type="entry name" value="Endonuclease_7"/>
</dbReference>
<comment type="caution">
    <text evidence="2">The sequence shown here is derived from an EMBL/GenBank/DDBJ whole genome shotgun (WGS) entry which is preliminary data.</text>
</comment>
<protein>
    <submittedName>
        <fullName evidence="2">Uncharacterized protein</fullName>
    </submittedName>
</protein>
<dbReference type="InterPro" id="IPR012337">
    <property type="entry name" value="RNaseH-like_sf"/>
</dbReference>
<dbReference type="SUPFAM" id="SSF53098">
    <property type="entry name" value="Ribonuclease H-like"/>
    <property type="match status" value="1"/>
</dbReference>
<keyword evidence="3" id="KW-1185">Reference proteome</keyword>
<keyword evidence="1" id="KW-1133">Transmembrane helix</keyword>
<dbReference type="InterPro" id="IPR036397">
    <property type="entry name" value="RNaseH_sf"/>
</dbReference>
<dbReference type="InParanoid" id="A0A5N4B6J4"/>
<dbReference type="Gene3D" id="3.30.420.10">
    <property type="entry name" value="Ribonuclease H-like superfamily/Ribonuclease H"/>
    <property type="match status" value="1"/>
</dbReference>
<evidence type="ECO:0000256" key="1">
    <source>
        <dbReference type="SAM" id="Phobius"/>
    </source>
</evidence>
<dbReference type="EMBL" id="VVIM01000001">
    <property type="protein sequence ID" value="KAB0805186.1"/>
    <property type="molecule type" value="Genomic_DNA"/>
</dbReference>
<dbReference type="AlphaFoldDB" id="A0A5N4B6J4"/>
<feature type="transmembrane region" description="Helical" evidence="1">
    <location>
        <begin position="742"/>
        <end position="764"/>
    </location>
</feature>
<dbReference type="PANTHER" id="PTHR31511:SF12">
    <property type="entry name" value="RHO TERMINATION FACTOR N-TERMINAL DOMAIN-CONTAINING PROTEIN"/>
    <property type="match status" value="1"/>
</dbReference>
<organism evidence="2 3">
    <name type="scientific">Photinus pyralis</name>
    <name type="common">Common eastern firefly</name>
    <name type="synonym">Lampyris pyralis</name>
    <dbReference type="NCBI Taxonomy" id="7054"/>
    <lineage>
        <taxon>Eukaryota</taxon>
        <taxon>Metazoa</taxon>
        <taxon>Ecdysozoa</taxon>
        <taxon>Arthropoda</taxon>
        <taxon>Hexapoda</taxon>
        <taxon>Insecta</taxon>
        <taxon>Pterygota</taxon>
        <taxon>Neoptera</taxon>
        <taxon>Endopterygota</taxon>
        <taxon>Coleoptera</taxon>
        <taxon>Polyphaga</taxon>
        <taxon>Elateriformia</taxon>
        <taxon>Elateroidea</taxon>
        <taxon>Lampyridae</taxon>
        <taxon>Lampyrinae</taxon>
        <taxon>Photinus</taxon>
    </lineage>
</organism>
<evidence type="ECO:0000313" key="2">
    <source>
        <dbReference type="EMBL" id="KAB0805186.1"/>
    </source>
</evidence>
<gene>
    <name evidence="2" type="ORF">PPYR_02156</name>
</gene>
<dbReference type="SUPFAM" id="SSF54060">
    <property type="entry name" value="His-Me finger endonucleases"/>
    <property type="match status" value="1"/>
</dbReference>
<reference evidence="2 3" key="1">
    <citation type="journal article" date="2018" name="Elife">
        <title>Firefly genomes illuminate parallel origins of bioluminescence in beetles.</title>
        <authorList>
            <person name="Fallon T.R."/>
            <person name="Lower S.E."/>
            <person name="Chang C.H."/>
            <person name="Bessho-Uehara M."/>
            <person name="Martin G.J."/>
            <person name="Bewick A.J."/>
            <person name="Behringer M."/>
            <person name="Debat H.J."/>
            <person name="Wong I."/>
            <person name="Day J.C."/>
            <person name="Suvorov A."/>
            <person name="Silva C.J."/>
            <person name="Stanger-Hall K.F."/>
            <person name="Hall D.W."/>
            <person name="Schmitz R.J."/>
            <person name="Nelson D.R."/>
            <person name="Lewis S.M."/>
            <person name="Shigenobu S."/>
            <person name="Bybee S.M."/>
            <person name="Larracuente A.M."/>
            <person name="Oba Y."/>
            <person name="Weng J.K."/>
        </authorList>
    </citation>
    <scope>NUCLEOTIDE SEQUENCE [LARGE SCALE GENOMIC DNA]</scope>
    <source>
        <strain evidence="2">1611_PpyrPB1</strain>
        <tissue evidence="2">Whole body</tissue>
    </source>
</reference>